<gene>
    <name evidence="2" type="ORF">Aau02nite_69200</name>
</gene>
<dbReference type="SUPFAM" id="SSF46785">
    <property type="entry name" value="Winged helix' DNA-binding domain"/>
    <property type="match status" value="1"/>
</dbReference>
<dbReference type="Gene3D" id="1.10.10.10">
    <property type="entry name" value="Winged helix-like DNA-binding domain superfamily/Winged helix DNA-binding domain"/>
    <property type="match status" value="1"/>
</dbReference>
<dbReference type="InterPro" id="IPR011991">
    <property type="entry name" value="ArsR-like_HTH"/>
</dbReference>
<dbReference type="EMBL" id="BOQL01000060">
    <property type="protein sequence ID" value="GIM76088.1"/>
    <property type="molecule type" value="Genomic_DNA"/>
</dbReference>
<protein>
    <recommendedName>
        <fullName evidence="1">HTH marR-type domain-containing protein</fullName>
    </recommendedName>
</protein>
<dbReference type="Pfam" id="PF12802">
    <property type="entry name" value="MarR_2"/>
    <property type="match status" value="1"/>
</dbReference>
<sequence>MPQAAQARSASGAKEWTFLTNHAHVLLAIAREPTARLRDVADAVGITERAAQAIVADLEAAGYLQRERVGRRNQYTLNPAGRFRHPAEADRSIGELLNVFTGTP</sequence>
<dbReference type="AlphaFoldDB" id="A0A919SS60"/>
<dbReference type="InterPro" id="IPR036390">
    <property type="entry name" value="WH_DNA-bd_sf"/>
</dbReference>
<keyword evidence="3" id="KW-1185">Reference proteome</keyword>
<organism evidence="2 3">
    <name type="scientific">Actinoplanes auranticolor</name>
    <dbReference type="NCBI Taxonomy" id="47988"/>
    <lineage>
        <taxon>Bacteria</taxon>
        <taxon>Bacillati</taxon>
        <taxon>Actinomycetota</taxon>
        <taxon>Actinomycetes</taxon>
        <taxon>Micromonosporales</taxon>
        <taxon>Micromonosporaceae</taxon>
        <taxon>Actinoplanes</taxon>
    </lineage>
</organism>
<name>A0A919SS60_9ACTN</name>
<accession>A0A919SS60</accession>
<reference evidence="2" key="1">
    <citation type="submission" date="2021-03" db="EMBL/GenBank/DDBJ databases">
        <title>Whole genome shotgun sequence of Actinoplanes auranticolor NBRC 12245.</title>
        <authorList>
            <person name="Komaki H."/>
            <person name="Tamura T."/>
        </authorList>
    </citation>
    <scope>NUCLEOTIDE SEQUENCE</scope>
    <source>
        <strain evidence="2">NBRC 12245</strain>
    </source>
</reference>
<dbReference type="InterPro" id="IPR036388">
    <property type="entry name" value="WH-like_DNA-bd_sf"/>
</dbReference>
<dbReference type="CDD" id="cd00090">
    <property type="entry name" value="HTH_ARSR"/>
    <property type="match status" value="1"/>
</dbReference>
<dbReference type="GO" id="GO:0003700">
    <property type="term" value="F:DNA-binding transcription factor activity"/>
    <property type="evidence" value="ECO:0007669"/>
    <property type="project" value="InterPro"/>
</dbReference>
<evidence type="ECO:0000313" key="2">
    <source>
        <dbReference type="EMBL" id="GIM76088.1"/>
    </source>
</evidence>
<evidence type="ECO:0000313" key="3">
    <source>
        <dbReference type="Proteomes" id="UP000681340"/>
    </source>
</evidence>
<dbReference type="RefSeq" id="WP_212992781.1">
    <property type="nucleotide sequence ID" value="NZ_BAABEA010000018.1"/>
</dbReference>
<feature type="domain" description="HTH marR-type" evidence="1">
    <location>
        <begin position="21"/>
        <end position="69"/>
    </location>
</feature>
<proteinExistence type="predicted"/>
<dbReference type="InterPro" id="IPR000835">
    <property type="entry name" value="HTH_MarR-typ"/>
</dbReference>
<evidence type="ECO:0000259" key="1">
    <source>
        <dbReference type="Pfam" id="PF12802"/>
    </source>
</evidence>
<comment type="caution">
    <text evidence="2">The sequence shown here is derived from an EMBL/GenBank/DDBJ whole genome shotgun (WGS) entry which is preliminary data.</text>
</comment>
<dbReference type="Proteomes" id="UP000681340">
    <property type="component" value="Unassembled WGS sequence"/>
</dbReference>